<evidence type="ECO:0000313" key="3">
    <source>
        <dbReference type="Proteomes" id="UP000018936"/>
    </source>
</evidence>
<reference evidence="2 3" key="1">
    <citation type="journal article" date="2013" name="Proc. Natl. Acad. Sci. U.S.A.">
        <title>The king cobra genome reveals dynamic gene evolution and adaptation in the snake venom system.</title>
        <authorList>
            <person name="Vonk F.J."/>
            <person name="Casewell N.R."/>
            <person name="Henkel C.V."/>
            <person name="Heimberg A.M."/>
            <person name="Jansen H.J."/>
            <person name="McCleary R.J."/>
            <person name="Kerkkamp H.M."/>
            <person name="Vos R.A."/>
            <person name="Guerreiro I."/>
            <person name="Calvete J.J."/>
            <person name="Wuster W."/>
            <person name="Woods A.E."/>
            <person name="Logan J.M."/>
            <person name="Harrison R.A."/>
            <person name="Castoe T.A."/>
            <person name="de Koning A.P."/>
            <person name="Pollock D.D."/>
            <person name="Yandell M."/>
            <person name="Calderon D."/>
            <person name="Renjifo C."/>
            <person name="Currier R.B."/>
            <person name="Salgado D."/>
            <person name="Pla D."/>
            <person name="Sanz L."/>
            <person name="Hyder A.S."/>
            <person name="Ribeiro J.M."/>
            <person name="Arntzen J.W."/>
            <person name="van den Thillart G.E."/>
            <person name="Boetzer M."/>
            <person name="Pirovano W."/>
            <person name="Dirks R.P."/>
            <person name="Spaink H.P."/>
            <person name="Duboule D."/>
            <person name="McGlinn E."/>
            <person name="Kini R.M."/>
            <person name="Richardson M.K."/>
        </authorList>
    </citation>
    <scope>NUCLEOTIDE SEQUENCE</scope>
    <source>
        <tissue evidence="2">Blood</tissue>
    </source>
</reference>
<proteinExistence type="predicted"/>
<keyword evidence="3" id="KW-1185">Reference proteome</keyword>
<gene>
    <name evidence="2" type="primary">SRL1</name>
    <name evidence="2" type="ORF">L345_05066</name>
</gene>
<feature type="compositionally biased region" description="Low complexity" evidence="1">
    <location>
        <begin position="72"/>
        <end position="98"/>
    </location>
</feature>
<evidence type="ECO:0000313" key="2">
    <source>
        <dbReference type="EMBL" id="ETE69137.1"/>
    </source>
</evidence>
<comment type="caution">
    <text evidence="2">The sequence shown here is derived from an EMBL/GenBank/DDBJ whole genome shotgun (WGS) entry which is preliminary data.</text>
</comment>
<organism evidence="2 3">
    <name type="scientific">Ophiophagus hannah</name>
    <name type="common">King cobra</name>
    <name type="synonym">Naja hannah</name>
    <dbReference type="NCBI Taxonomy" id="8665"/>
    <lineage>
        <taxon>Eukaryota</taxon>
        <taxon>Metazoa</taxon>
        <taxon>Chordata</taxon>
        <taxon>Craniata</taxon>
        <taxon>Vertebrata</taxon>
        <taxon>Euteleostomi</taxon>
        <taxon>Lepidosauria</taxon>
        <taxon>Squamata</taxon>
        <taxon>Bifurcata</taxon>
        <taxon>Unidentata</taxon>
        <taxon>Episquamata</taxon>
        <taxon>Toxicofera</taxon>
        <taxon>Serpentes</taxon>
        <taxon>Colubroidea</taxon>
        <taxon>Elapidae</taxon>
        <taxon>Elapinae</taxon>
        <taxon>Ophiophagus</taxon>
    </lineage>
</organism>
<dbReference type="EMBL" id="AZIM01000837">
    <property type="protein sequence ID" value="ETE69137.1"/>
    <property type="molecule type" value="Genomic_DNA"/>
</dbReference>
<accession>V8P5H8</accession>
<dbReference type="Proteomes" id="UP000018936">
    <property type="component" value="Unassembled WGS sequence"/>
</dbReference>
<sequence>MAAQVAAAPMSASQSKVKTQSLTGNLSQDLNSGAGTVGAAGSGSLLGVVDGTSSSRLNNVDHHLLHQANEVNMASNATSAAAAAAPNNATSSGRSSSSELVLKDPGSAQGCFPIISCKALEAIPVPPHLHTTPVPSTSSQFTSVPSTPTFTTTATATTMQFNTNS</sequence>
<feature type="non-terminal residue" evidence="2">
    <location>
        <position position="1"/>
    </location>
</feature>
<feature type="region of interest" description="Disordered" evidence="1">
    <location>
        <begin position="1"/>
        <end position="21"/>
    </location>
</feature>
<feature type="compositionally biased region" description="Low complexity" evidence="1">
    <location>
        <begin position="1"/>
        <end position="15"/>
    </location>
</feature>
<feature type="region of interest" description="Disordered" evidence="1">
    <location>
        <begin position="70"/>
        <end position="102"/>
    </location>
</feature>
<dbReference type="AlphaFoldDB" id="V8P5H8"/>
<protein>
    <submittedName>
        <fullName evidence="2">Srl1</fullName>
    </submittedName>
</protein>
<evidence type="ECO:0000256" key="1">
    <source>
        <dbReference type="SAM" id="MobiDB-lite"/>
    </source>
</evidence>
<name>V8P5H8_OPHHA</name>